<gene>
    <name evidence="6" type="ORF">CR159_10630</name>
</gene>
<name>A0A2N4U3Z8_9BURK</name>
<reference evidence="6 7" key="1">
    <citation type="submission" date="2017-10" db="EMBL/GenBank/DDBJ databases">
        <title>Two draft genome sequences of Pusillimonas sp. strains isolated from a nitrate- and radionuclide-contaminated groundwater in Russia.</title>
        <authorList>
            <person name="Grouzdev D.S."/>
            <person name="Tourova T.P."/>
            <person name="Goeva M.A."/>
            <person name="Babich T.L."/>
            <person name="Sokolova D.S."/>
            <person name="Abdullin R."/>
            <person name="Poltaraus A.B."/>
            <person name="Toshchakov S.V."/>
            <person name="Nazina T.N."/>
        </authorList>
    </citation>
    <scope>NUCLEOTIDE SEQUENCE [LARGE SCALE GENOMIC DNA]</scope>
    <source>
        <strain evidence="6 7">JR1/69-3-13</strain>
    </source>
</reference>
<evidence type="ECO:0000313" key="6">
    <source>
        <dbReference type="EMBL" id="PLC49744.1"/>
    </source>
</evidence>
<dbReference type="PROSITE" id="PS51257">
    <property type="entry name" value="PROKAR_LIPOPROTEIN"/>
    <property type="match status" value="1"/>
</dbReference>
<dbReference type="Gene3D" id="3.30.450.20">
    <property type="entry name" value="PAS domain"/>
    <property type="match status" value="1"/>
</dbReference>
<dbReference type="PROSITE" id="PS50113">
    <property type="entry name" value="PAC"/>
    <property type="match status" value="1"/>
</dbReference>
<dbReference type="Pfam" id="PF00563">
    <property type="entry name" value="EAL"/>
    <property type="match status" value="1"/>
</dbReference>
<dbReference type="OrthoDB" id="9813903at2"/>
<dbReference type="SMART" id="SM00091">
    <property type="entry name" value="PAS"/>
    <property type="match status" value="1"/>
</dbReference>
<dbReference type="PANTHER" id="PTHR44757">
    <property type="entry name" value="DIGUANYLATE CYCLASE DGCP"/>
    <property type="match status" value="1"/>
</dbReference>
<dbReference type="SUPFAM" id="SSF55785">
    <property type="entry name" value="PYP-like sensor domain (PAS domain)"/>
    <property type="match status" value="1"/>
</dbReference>
<dbReference type="RefSeq" id="WP_102073940.1">
    <property type="nucleotide sequence ID" value="NZ_PDNW01000008.1"/>
</dbReference>
<dbReference type="PANTHER" id="PTHR44757:SF2">
    <property type="entry name" value="BIOFILM ARCHITECTURE MAINTENANCE PROTEIN MBAA"/>
    <property type="match status" value="1"/>
</dbReference>
<dbReference type="InterPro" id="IPR000700">
    <property type="entry name" value="PAS-assoc_C"/>
</dbReference>
<dbReference type="InterPro" id="IPR035919">
    <property type="entry name" value="EAL_sf"/>
</dbReference>
<dbReference type="InterPro" id="IPR043128">
    <property type="entry name" value="Rev_trsase/Diguanyl_cyclase"/>
</dbReference>
<dbReference type="Proteomes" id="UP000234190">
    <property type="component" value="Unassembled WGS sequence"/>
</dbReference>
<dbReference type="PROSITE" id="PS50112">
    <property type="entry name" value="PAS"/>
    <property type="match status" value="1"/>
</dbReference>
<evidence type="ECO:0000259" key="4">
    <source>
        <dbReference type="PROSITE" id="PS50883"/>
    </source>
</evidence>
<dbReference type="Pfam" id="PF00497">
    <property type="entry name" value="SBP_bac_3"/>
    <property type="match status" value="1"/>
</dbReference>
<evidence type="ECO:0000259" key="3">
    <source>
        <dbReference type="PROSITE" id="PS50113"/>
    </source>
</evidence>
<keyword evidence="1" id="KW-1133">Transmembrane helix</keyword>
<dbReference type="InterPro" id="IPR052155">
    <property type="entry name" value="Biofilm_reg_signaling"/>
</dbReference>
<feature type="domain" description="PAS" evidence="2">
    <location>
        <begin position="301"/>
        <end position="371"/>
    </location>
</feature>
<dbReference type="SMART" id="SM00052">
    <property type="entry name" value="EAL"/>
    <property type="match status" value="1"/>
</dbReference>
<dbReference type="InterPro" id="IPR013656">
    <property type="entry name" value="PAS_4"/>
</dbReference>
<keyword evidence="7" id="KW-1185">Reference proteome</keyword>
<sequence>MQHNKCWAIIAAAALLLVACLNVAWASLPTRLVRVGVIHHNATMAPLSDQEPPVSILGDLLTAIAQQENWSLEAVPCRWHVCLAALNSGKIDVLSDMAPSEARKNRYDFSQVPAVRSRSRIYARRDASIQSMRDLVDKRIAVLPESVQYDQLLVLTSGFGVNVNVVDVETLDKAFSMVAKGQADAVVSRDHTGDQHAAKHGLIETPITVRPSDLFYATGKGRNADILATIDQHLQQWQRSPGSIYYQTLQQWSATAPSSTAIPQAFWWAIAVLIGLLSTALTAAFLLKTRMARQTRNFEANEARLNTILDSVDAHIYIKDCNLRYVYGNRRLCELFGVTPQELIGAADGDFFDRNSYSLLRQNDLRVIEQGERVVCEENDMRVKGKTTETILSIKVPLRSPEGKIEALCGISTDITELRTSQKAVHQLAFYDPLTGLPNRRLLLECIDRVLADARQHAHTGALLFIDLDHFKRINDARGHDVGDAVLCDVAQRMKNAFHGDHVVARIGGDEFVMLLDFASQTPEEGKTEAFAAAETVRAVLGRPIVIQNHEYLVQGSIGATLLTADSKSTADVLREADTAMYRAKADGRNRIAFYESSMHQEVEDRLALEHDMSHAIGTTQFKLQIQTQWDSAGRVVGAELLMRWDHPERGRISPDVFIPIAEESGMIVRLGDWALQETCAMLLKIKQTGKLYPLSINVSPRQFRQADFVKRVQQIIQQSGAPADQLIFEVTEGVLIDDENGSIDRMTELNALGLRFSIDDFGTGYCSLAYLKRLPLYELKIDECFIRDTPANSDDAAIVKLILAMARQLNLKVVAEGVETHAQAAFLTQNHCDAMQGFLFSRPMAISDWLDNKKAA</sequence>
<dbReference type="Gene3D" id="3.40.190.10">
    <property type="entry name" value="Periplasmic binding protein-like II"/>
    <property type="match status" value="2"/>
</dbReference>
<feature type="domain" description="GGDEF" evidence="5">
    <location>
        <begin position="459"/>
        <end position="597"/>
    </location>
</feature>
<dbReference type="CDD" id="cd01949">
    <property type="entry name" value="GGDEF"/>
    <property type="match status" value="1"/>
</dbReference>
<dbReference type="GO" id="GO:0003824">
    <property type="term" value="F:catalytic activity"/>
    <property type="evidence" value="ECO:0007669"/>
    <property type="project" value="UniProtKB-ARBA"/>
</dbReference>
<dbReference type="NCBIfam" id="TIGR00254">
    <property type="entry name" value="GGDEF"/>
    <property type="match status" value="1"/>
</dbReference>
<organism evidence="6 7">
    <name type="scientific">Pollutimonas subterranea</name>
    <dbReference type="NCBI Taxonomy" id="2045210"/>
    <lineage>
        <taxon>Bacteria</taxon>
        <taxon>Pseudomonadati</taxon>
        <taxon>Pseudomonadota</taxon>
        <taxon>Betaproteobacteria</taxon>
        <taxon>Burkholderiales</taxon>
        <taxon>Alcaligenaceae</taxon>
        <taxon>Pollutimonas</taxon>
    </lineage>
</organism>
<dbReference type="InterPro" id="IPR001633">
    <property type="entry name" value="EAL_dom"/>
</dbReference>
<dbReference type="Pfam" id="PF00990">
    <property type="entry name" value="GGDEF"/>
    <property type="match status" value="1"/>
</dbReference>
<evidence type="ECO:0000259" key="2">
    <source>
        <dbReference type="PROSITE" id="PS50112"/>
    </source>
</evidence>
<dbReference type="SMART" id="SM00062">
    <property type="entry name" value="PBPb"/>
    <property type="match status" value="1"/>
</dbReference>
<keyword evidence="1" id="KW-0472">Membrane</keyword>
<feature type="transmembrane region" description="Helical" evidence="1">
    <location>
        <begin position="265"/>
        <end position="287"/>
    </location>
</feature>
<dbReference type="SUPFAM" id="SSF53850">
    <property type="entry name" value="Periplasmic binding protein-like II"/>
    <property type="match status" value="1"/>
</dbReference>
<protein>
    <submittedName>
        <fullName evidence="6">Diguanylate cyclase</fullName>
    </submittedName>
</protein>
<dbReference type="AlphaFoldDB" id="A0A2N4U3Z8"/>
<proteinExistence type="predicted"/>
<accession>A0A2N4U3Z8</accession>
<dbReference type="NCBIfam" id="TIGR00229">
    <property type="entry name" value="sensory_box"/>
    <property type="match status" value="1"/>
</dbReference>
<dbReference type="PROSITE" id="PS50887">
    <property type="entry name" value="GGDEF"/>
    <property type="match status" value="1"/>
</dbReference>
<dbReference type="FunFam" id="3.30.70.270:FF:000001">
    <property type="entry name" value="Diguanylate cyclase domain protein"/>
    <property type="match status" value="1"/>
</dbReference>
<dbReference type="SUPFAM" id="SSF141868">
    <property type="entry name" value="EAL domain-like"/>
    <property type="match status" value="1"/>
</dbReference>
<dbReference type="SMART" id="SM00267">
    <property type="entry name" value="GGDEF"/>
    <property type="match status" value="1"/>
</dbReference>
<dbReference type="InterPro" id="IPR000160">
    <property type="entry name" value="GGDEF_dom"/>
</dbReference>
<feature type="domain" description="PAC" evidence="3">
    <location>
        <begin position="377"/>
        <end position="427"/>
    </location>
</feature>
<dbReference type="InterPro" id="IPR001638">
    <property type="entry name" value="Solute-binding_3/MltF_N"/>
</dbReference>
<dbReference type="Pfam" id="PF08448">
    <property type="entry name" value="PAS_4"/>
    <property type="match status" value="1"/>
</dbReference>
<dbReference type="Gene3D" id="3.30.70.270">
    <property type="match status" value="1"/>
</dbReference>
<evidence type="ECO:0000256" key="1">
    <source>
        <dbReference type="SAM" id="Phobius"/>
    </source>
</evidence>
<dbReference type="SUPFAM" id="SSF55073">
    <property type="entry name" value="Nucleotide cyclase"/>
    <property type="match status" value="1"/>
</dbReference>
<dbReference type="CDD" id="cd00130">
    <property type="entry name" value="PAS"/>
    <property type="match status" value="1"/>
</dbReference>
<dbReference type="EMBL" id="PDNW01000008">
    <property type="protein sequence ID" value="PLC49744.1"/>
    <property type="molecule type" value="Genomic_DNA"/>
</dbReference>
<keyword evidence="1" id="KW-0812">Transmembrane</keyword>
<dbReference type="InterPro" id="IPR000014">
    <property type="entry name" value="PAS"/>
</dbReference>
<comment type="caution">
    <text evidence="6">The sequence shown here is derived from an EMBL/GenBank/DDBJ whole genome shotgun (WGS) entry which is preliminary data.</text>
</comment>
<dbReference type="CDD" id="cd01948">
    <property type="entry name" value="EAL"/>
    <property type="match status" value="1"/>
</dbReference>
<evidence type="ECO:0000313" key="7">
    <source>
        <dbReference type="Proteomes" id="UP000234190"/>
    </source>
</evidence>
<dbReference type="InterPro" id="IPR029787">
    <property type="entry name" value="Nucleotide_cyclase"/>
</dbReference>
<evidence type="ECO:0000259" key="5">
    <source>
        <dbReference type="PROSITE" id="PS50887"/>
    </source>
</evidence>
<feature type="domain" description="EAL" evidence="4">
    <location>
        <begin position="606"/>
        <end position="857"/>
    </location>
</feature>
<dbReference type="InterPro" id="IPR035965">
    <property type="entry name" value="PAS-like_dom_sf"/>
</dbReference>
<dbReference type="Gene3D" id="3.20.20.450">
    <property type="entry name" value="EAL domain"/>
    <property type="match status" value="1"/>
</dbReference>
<dbReference type="PROSITE" id="PS50883">
    <property type="entry name" value="EAL"/>
    <property type="match status" value="1"/>
</dbReference>